<feature type="region of interest" description="Disordered" evidence="2">
    <location>
        <begin position="150"/>
        <end position="183"/>
    </location>
</feature>
<accession>A0A8J6DWS2</accession>
<feature type="compositionally biased region" description="Low complexity" evidence="2">
    <location>
        <begin position="32"/>
        <end position="41"/>
    </location>
</feature>
<comment type="caution">
    <text evidence="3">The sequence shown here is derived from an EMBL/GenBank/DDBJ whole genome shotgun (WGS) entry which is preliminary data.</text>
</comment>
<evidence type="ECO:0000313" key="4">
    <source>
        <dbReference type="Proteomes" id="UP000700334"/>
    </source>
</evidence>
<protein>
    <submittedName>
        <fullName evidence="3">Coiled-coil domain-containing protein 102B</fullName>
    </submittedName>
</protein>
<organism evidence="3 4">
    <name type="scientific">Galemys pyrenaicus</name>
    <name type="common">Iberian desman</name>
    <name type="synonym">Pyrenean desman</name>
    <dbReference type="NCBI Taxonomy" id="202257"/>
    <lineage>
        <taxon>Eukaryota</taxon>
        <taxon>Metazoa</taxon>
        <taxon>Chordata</taxon>
        <taxon>Craniata</taxon>
        <taxon>Vertebrata</taxon>
        <taxon>Euteleostomi</taxon>
        <taxon>Mammalia</taxon>
        <taxon>Eutheria</taxon>
        <taxon>Laurasiatheria</taxon>
        <taxon>Eulipotyphla</taxon>
        <taxon>Talpidae</taxon>
        <taxon>Galemys</taxon>
    </lineage>
</organism>
<dbReference type="Proteomes" id="UP000700334">
    <property type="component" value="Unassembled WGS sequence"/>
</dbReference>
<evidence type="ECO:0000313" key="3">
    <source>
        <dbReference type="EMBL" id="KAG8521183.1"/>
    </source>
</evidence>
<keyword evidence="1" id="KW-0175">Coiled coil</keyword>
<reference evidence="3" key="1">
    <citation type="journal article" date="2021" name="Evol. Appl.">
        <title>The genome of the Pyrenean desman and the effects of bottlenecks and inbreeding on the genomic landscape of an endangered species.</title>
        <authorList>
            <person name="Escoda L."/>
            <person name="Castresana J."/>
        </authorList>
    </citation>
    <scope>NUCLEOTIDE SEQUENCE</scope>
    <source>
        <strain evidence="3">IBE-C5619</strain>
    </source>
</reference>
<dbReference type="AlphaFoldDB" id="A0A8J6DWS2"/>
<feature type="non-terminal residue" evidence="3">
    <location>
        <position position="327"/>
    </location>
</feature>
<proteinExistence type="predicted"/>
<keyword evidence="4" id="KW-1185">Reference proteome</keyword>
<dbReference type="EMBL" id="JAGFMF010011484">
    <property type="protein sequence ID" value="KAG8521183.1"/>
    <property type="molecule type" value="Genomic_DNA"/>
</dbReference>
<sequence length="327" mass="37688">SEKINMNLDSIHRLIEETQIFQRQQPSPKPPSDVVAPASSPRETSHPSWPLHGLHSPAAHGACMHSRNPSEWDICEELRRRELEEVKARAAQMEKTMRWWSDCTANWREKWSKVRAERNSAREEGRQLRMKLEMTMKELSALKKKLSVTHPKEAREAEGSQGLKNPGFVDPSCAQGDQGQDGVRLCEPVGESARKRELLTKENTDGKEESLIINTLRLKEELELNLDCPDLFKNSGSENYTVRPGLGRQEINLPFENEVPEISALQGQLDELQKILWKEREMRSSLEKEIVRLESALSMWKWKYEELKDSKAKTMNEVRSHAMNLKK</sequence>
<feature type="region of interest" description="Disordered" evidence="2">
    <location>
        <begin position="21"/>
        <end position="49"/>
    </location>
</feature>
<dbReference type="OrthoDB" id="5984396at2759"/>
<evidence type="ECO:0000256" key="1">
    <source>
        <dbReference type="ARBA" id="ARBA00023054"/>
    </source>
</evidence>
<name>A0A8J6DWS2_GALPY</name>
<gene>
    <name evidence="3" type="ORF">J0S82_004737</name>
</gene>
<evidence type="ECO:0000256" key="2">
    <source>
        <dbReference type="SAM" id="MobiDB-lite"/>
    </source>
</evidence>
<dbReference type="PANTHER" id="PTHR46292:SF2">
    <property type="entry name" value="COILED-COIL DOMAIN-CONTAINING PROTEIN 102B"/>
    <property type="match status" value="1"/>
</dbReference>
<dbReference type="PANTHER" id="PTHR46292">
    <property type="entry name" value="COILED-COIL DOMAIN-CONTAINING PROTEIN 102A"/>
    <property type="match status" value="1"/>
</dbReference>